<proteinExistence type="predicted"/>
<keyword evidence="2" id="KW-1185">Reference proteome</keyword>
<protein>
    <submittedName>
        <fullName evidence="1">Uncharacterized protein</fullName>
    </submittedName>
</protein>
<gene>
    <name evidence="1" type="ORF">Vadar_031220</name>
</gene>
<sequence>MLELFLILLLTSLFIKLTHSLIWVPLKFQHHFRNQGVGGPSYRPFIGNSAEIRRRMIAEAESRPISAFTHDIVGRAIPHYYNWSTVYGKTFLYWFGPRARLAISDPDMIKEVLLNTSGSFEKIPMNPLSGLIWGQGLVGLAGEKWAVHRRIASLAFNMERVKGWVPEIVASTMKMLQKWEEERGGRDEFELEVHKDLHDLSADIISRTAFGSSFEEGKRIFELVDRQASLVLQALRSVYIPGFRFLPTKKNKMRWELDREIRESIRALIGINRTSENSRNLLSLLLSSHRSQDGVEERLGVKEVIDECKTFYFAGKETTANLLTWALLLLALHQEWQTKAREEVFSICRECEVPTAENLNDFKIVSMIINETLRLYPPALILILLLTSLFIKFTHSLIWVPLKFQHHFRNQGVGGPSYRPFTGNSAEIRRRMIAEAESRPISSFTHDIVGRAIPHYYNWSKVYGKTFLYWFGPRARLAISDPDMIKEVLLNTSGSFEKIPKDPLSGMMGGQGLVGLAGEKWAVHRRIASQAFNMERVKDWVPEMVASTMKMLQKWEEERGRRDEFELEVHKDLHDLSADIISRTAFGSSFEEGKQIFELLDRQTSLVLLAIRSVYVPGFRECEVPTAENLKDFKIAKAGAQRVSEMGVRKLQEFLTIAKYGLDKSFMVAKFLCFVHVTNTYLCGLGEAEGPSMLPTLSLTGDLILAERISARFGKLGPGDIVFVRSPEDPRTILVKRVKGMEGDSVTYIVDPKNSDRRKTVITNHYCERRGASKPCYCALKRWRRCDILEAQRRWERHAPDIESQTRYGHVNALDQWDEVKTGITVSSGTISKNFMLPNFHVEIFAR</sequence>
<comment type="caution">
    <text evidence="1">The sequence shown here is derived from an EMBL/GenBank/DDBJ whole genome shotgun (WGS) entry which is preliminary data.</text>
</comment>
<dbReference type="Proteomes" id="UP000828048">
    <property type="component" value="Chromosome 5"/>
</dbReference>
<dbReference type="EMBL" id="CM037155">
    <property type="protein sequence ID" value="KAH7847875.1"/>
    <property type="molecule type" value="Genomic_DNA"/>
</dbReference>
<organism evidence="1 2">
    <name type="scientific">Vaccinium darrowii</name>
    <dbReference type="NCBI Taxonomy" id="229202"/>
    <lineage>
        <taxon>Eukaryota</taxon>
        <taxon>Viridiplantae</taxon>
        <taxon>Streptophyta</taxon>
        <taxon>Embryophyta</taxon>
        <taxon>Tracheophyta</taxon>
        <taxon>Spermatophyta</taxon>
        <taxon>Magnoliopsida</taxon>
        <taxon>eudicotyledons</taxon>
        <taxon>Gunneridae</taxon>
        <taxon>Pentapetalae</taxon>
        <taxon>asterids</taxon>
        <taxon>Ericales</taxon>
        <taxon>Ericaceae</taxon>
        <taxon>Vaccinioideae</taxon>
        <taxon>Vaccinieae</taxon>
        <taxon>Vaccinium</taxon>
    </lineage>
</organism>
<evidence type="ECO:0000313" key="2">
    <source>
        <dbReference type="Proteomes" id="UP000828048"/>
    </source>
</evidence>
<evidence type="ECO:0000313" key="1">
    <source>
        <dbReference type="EMBL" id="KAH7847875.1"/>
    </source>
</evidence>
<name>A0ACB7Y4L8_9ERIC</name>
<reference evidence="1 2" key="1">
    <citation type="journal article" date="2021" name="Hortic Res">
        <title>High-quality reference genome and annotation aids understanding of berry development for evergreen blueberry (Vaccinium darrowii).</title>
        <authorList>
            <person name="Yu J."/>
            <person name="Hulse-Kemp A.M."/>
            <person name="Babiker E."/>
            <person name="Staton M."/>
        </authorList>
    </citation>
    <scope>NUCLEOTIDE SEQUENCE [LARGE SCALE GENOMIC DNA]</scope>
    <source>
        <strain evidence="2">cv. NJ 8807/NJ 8810</strain>
        <tissue evidence="1">Young leaf</tissue>
    </source>
</reference>
<accession>A0ACB7Y4L8</accession>